<gene>
    <name evidence="1" type="ORF">Nepgr_023473</name>
</gene>
<comment type="caution">
    <text evidence="1">The sequence shown here is derived from an EMBL/GenBank/DDBJ whole genome shotgun (WGS) entry which is preliminary data.</text>
</comment>
<dbReference type="AlphaFoldDB" id="A0AAD3XZG3"/>
<evidence type="ECO:0000313" key="2">
    <source>
        <dbReference type="Proteomes" id="UP001279734"/>
    </source>
</evidence>
<reference evidence="1" key="1">
    <citation type="submission" date="2023-05" db="EMBL/GenBank/DDBJ databases">
        <title>Nepenthes gracilis genome sequencing.</title>
        <authorList>
            <person name="Fukushima K."/>
        </authorList>
    </citation>
    <scope>NUCLEOTIDE SEQUENCE</scope>
    <source>
        <strain evidence="1">SING2019-196</strain>
    </source>
</reference>
<dbReference type="EMBL" id="BSYO01000023">
    <property type="protein sequence ID" value="GMH21631.1"/>
    <property type="molecule type" value="Genomic_DNA"/>
</dbReference>
<sequence length="161" mass="18359">MESSEEAVFVIVAQERHLDLEEQFYKYVTDYAFAGPRTLILTYLELNQTEYTEFTQNSAKTRNSLSVDRAPTIDQVAKEMEDDLILLGATSPARTHLNGVPRCLANLTLMRASLKEDLRRIMLVFGRSGGFAYADEQGLQLHPWLKKRIILALEDFKKSNS</sequence>
<proteinExistence type="predicted"/>
<evidence type="ECO:0000313" key="1">
    <source>
        <dbReference type="EMBL" id="GMH21631.1"/>
    </source>
</evidence>
<dbReference type="Proteomes" id="UP001279734">
    <property type="component" value="Unassembled WGS sequence"/>
</dbReference>
<organism evidence="1 2">
    <name type="scientific">Nepenthes gracilis</name>
    <name type="common">Slender pitcher plant</name>
    <dbReference type="NCBI Taxonomy" id="150966"/>
    <lineage>
        <taxon>Eukaryota</taxon>
        <taxon>Viridiplantae</taxon>
        <taxon>Streptophyta</taxon>
        <taxon>Embryophyta</taxon>
        <taxon>Tracheophyta</taxon>
        <taxon>Spermatophyta</taxon>
        <taxon>Magnoliopsida</taxon>
        <taxon>eudicotyledons</taxon>
        <taxon>Gunneridae</taxon>
        <taxon>Pentapetalae</taxon>
        <taxon>Caryophyllales</taxon>
        <taxon>Nepenthaceae</taxon>
        <taxon>Nepenthes</taxon>
    </lineage>
</organism>
<name>A0AAD3XZG3_NEPGR</name>
<protein>
    <submittedName>
        <fullName evidence="1">Uncharacterized protein</fullName>
    </submittedName>
</protein>
<keyword evidence="2" id="KW-1185">Reference proteome</keyword>
<accession>A0AAD3XZG3</accession>